<sequence>MKVLFKNLSKTNIRFSTLFWQLFFGVLPFTLIISVMAYTGQKTAELNGEYFQGISGALISLIAHPIVIFIGSIMIWTVLSIGKNLLKLFFT</sequence>
<evidence type="ECO:0000313" key="3">
    <source>
        <dbReference type="Proteomes" id="UP000286246"/>
    </source>
</evidence>
<gene>
    <name evidence="2" type="ORF">DFQ12_2180</name>
</gene>
<comment type="caution">
    <text evidence="2">The sequence shown here is derived from an EMBL/GenBank/DDBJ whole genome shotgun (WGS) entry which is preliminary data.</text>
</comment>
<accession>A0A420BKQ1</accession>
<dbReference type="RefSeq" id="WP_120258862.1">
    <property type="nucleotide sequence ID" value="NZ_RAPY01000001.1"/>
</dbReference>
<keyword evidence="1" id="KW-1133">Transmembrane helix</keyword>
<name>A0A420BKQ1_SPHD1</name>
<keyword evidence="1" id="KW-0812">Transmembrane</keyword>
<evidence type="ECO:0000313" key="2">
    <source>
        <dbReference type="EMBL" id="RKE57293.1"/>
    </source>
</evidence>
<protein>
    <submittedName>
        <fullName evidence="2">Uncharacterized protein</fullName>
    </submittedName>
</protein>
<proteinExistence type="predicted"/>
<keyword evidence="3" id="KW-1185">Reference proteome</keyword>
<dbReference type="EMBL" id="RAPY01000001">
    <property type="protein sequence ID" value="RKE57293.1"/>
    <property type="molecule type" value="Genomic_DNA"/>
</dbReference>
<reference evidence="2 3" key="1">
    <citation type="submission" date="2018-09" db="EMBL/GenBank/DDBJ databases">
        <title>Genomic Encyclopedia of Type Strains, Phase III (KMG-III): the genomes of soil and plant-associated and newly described type strains.</title>
        <authorList>
            <person name="Whitman W."/>
        </authorList>
    </citation>
    <scope>NUCLEOTIDE SEQUENCE [LARGE SCALE GENOMIC DNA]</scope>
    <source>
        <strain evidence="2 3">CECT 7938</strain>
    </source>
</reference>
<dbReference type="OrthoDB" id="9963513at2"/>
<feature type="transmembrane region" description="Helical" evidence="1">
    <location>
        <begin position="18"/>
        <end position="38"/>
    </location>
</feature>
<evidence type="ECO:0000256" key="1">
    <source>
        <dbReference type="SAM" id="Phobius"/>
    </source>
</evidence>
<organism evidence="2 3">
    <name type="scientific">Sphingobacterium detergens</name>
    <dbReference type="NCBI Taxonomy" id="1145106"/>
    <lineage>
        <taxon>Bacteria</taxon>
        <taxon>Pseudomonadati</taxon>
        <taxon>Bacteroidota</taxon>
        <taxon>Sphingobacteriia</taxon>
        <taxon>Sphingobacteriales</taxon>
        <taxon>Sphingobacteriaceae</taxon>
        <taxon>Sphingobacterium</taxon>
    </lineage>
</organism>
<dbReference type="AlphaFoldDB" id="A0A420BKQ1"/>
<keyword evidence="1" id="KW-0472">Membrane</keyword>
<feature type="transmembrane region" description="Helical" evidence="1">
    <location>
        <begin position="58"/>
        <end position="79"/>
    </location>
</feature>
<dbReference type="Proteomes" id="UP000286246">
    <property type="component" value="Unassembled WGS sequence"/>
</dbReference>